<keyword evidence="2" id="KW-0479">Metal-binding</keyword>
<reference evidence="7" key="1">
    <citation type="submission" date="2016-10" db="EMBL/GenBank/DDBJ databases">
        <authorList>
            <person name="Varghese N."/>
            <person name="Submissions S."/>
        </authorList>
    </citation>
    <scope>NUCLEOTIDE SEQUENCE [LARGE SCALE GENOMIC DNA]</scope>
    <source>
        <strain evidence="7">CGMCC 1.10218</strain>
    </source>
</reference>
<dbReference type="AlphaFoldDB" id="A0A1H6Z5U8"/>
<evidence type="ECO:0000256" key="2">
    <source>
        <dbReference type="ARBA" id="ARBA00022723"/>
    </source>
</evidence>
<keyword evidence="7" id="KW-1185">Reference proteome</keyword>
<dbReference type="GO" id="GO:0046872">
    <property type="term" value="F:metal ion binding"/>
    <property type="evidence" value="ECO:0007669"/>
    <property type="project" value="UniProtKB-KW"/>
</dbReference>
<dbReference type="GO" id="GO:0016787">
    <property type="term" value="F:hydrolase activity"/>
    <property type="evidence" value="ECO:0007669"/>
    <property type="project" value="UniProtKB-KW"/>
</dbReference>
<dbReference type="PANTHER" id="PTHR31609:SF1">
    <property type="entry name" value="CARBOHYDRATE DEACETYLASE"/>
    <property type="match status" value="1"/>
</dbReference>
<name>A0A1H6Z5U8_9DEIO</name>
<evidence type="ECO:0000256" key="3">
    <source>
        <dbReference type="ARBA" id="ARBA00022801"/>
    </source>
</evidence>
<accession>A0A1H6Z5U8</accession>
<evidence type="ECO:0000313" key="6">
    <source>
        <dbReference type="EMBL" id="SEJ48933.1"/>
    </source>
</evidence>
<dbReference type="STRING" id="856736.SAMN04488058_10941"/>
<evidence type="ECO:0000256" key="5">
    <source>
        <dbReference type="ARBA" id="ARBA00023277"/>
    </source>
</evidence>
<dbReference type="InterPro" id="IPR006879">
    <property type="entry name" value="YdjC-like"/>
</dbReference>
<dbReference type="CDD" id="cd10802">
    <property type="entry name" value="YdjC_TTHB029_like"/>
    <property type="match status" value="1"/>
</dbReference>
<dbReference type="PANTHER" id="PTHR31609">
    <property type="entry name" value="YDJC DEACETYLASE FAMILY MEMBER"/>
    <property type="match status" value="1"/>
</dbReference>
<gene>
    <name evidence="6" type="ORF">SAMN04488058_10941</name>
</gene>
<dbReference type="Proteomes" id="UP000199223">
    <property type="component" value="Unassembled WGS sequence"/>
</dbReference>
<organism evidence="6 7">
    <name type="scientific">Deinococcus reticulitermitis</name>
    <dbReference type="NCBI Taxonomy" id="856736"/>
    <lineage>
        <taxon>Bacteria</taxon>
        <taxon>Thermotogati</taxon>
        <taxon>Deinococcota</taxon>
        <taxon>Deinococci</taxon>
        <taxon>Deinococcales</taxon>
        <taxon>Deinococcaceae</taxon>
        <taxon>Deinococcus</taxon>
    </lineage>
</organism>
<keyword evidence="5" id="KW-0119">Carbohydrate metabolism</keyword>
<dbReference type="EMBL" id="FNZA01000009">
    <property type="protein sequence ID" value="SEJ48933.1"/>
    <property type="molecule type" value="Genomic_DNA"/>
</dbReference>
<keyword evidence="3" id="KW-0378">Hydrolase</keyword>
<evidence type="ECO:0000313" key="7">
    <source>
        <dbReference type="Proteomes" id="UP000199223"/>
    </source>
</evidence>
<evidence type="ECO:0008006" key="8">
    <source>
        <dbReference type="Google" id="ProtNLM"/>
    </source>
</evidence>
<dbReference type="GO" id="GO:0005975">
    <property type="term" value="P:carbohydrate metabolic process"/>
    <property type="evidence" value="ECO:0007669"/>
    <property type="project" value="InterPro"/>
</dbReference>
<proteinExistence type="predicted"/>
<evidence type="ECO:0000256" key="4">
    <source>
        <dbReference type="ARBA" id="ARBA00022842"/>
    </source>
</evidence>
<dbReference type="SUPFAM" id="SSF88713">
    <property type="entry name" value="Glycoside hydrolase/deacetylase"/>
    <property type="match status" value="1"/>
</dbReference>
<keyword evidence="4" id="KW-0460">Magnesium</keyword>
<dbReference type="GO" id="GO:0019213">
    <property type="term" value="F:deacetylase activity"/>
    <property type="evidence" value="ECO:0007669"/>
    <property type="project" value="TreeGrafter"/>
</dbReference>
<dbReference type="Gene3D" id="3.20.20.370">
    <property type="entry name" value="Glycoside hydrolase/deacetylase"/>
    <property type="match status" value="1"/>
</dbReference>
<evidence type="ECO:0000256" key="1">
    <source>
        <dbReference type="ARBA" id="ARBA00001946"/>
    </source>
</evidence>
<protein>
    <recommendedName>
        <fullName evidence="8">ChbG/HpnK family deacetylase</fullName>
    </recommendedName>
</protein>
<dbReference type="RefSeq" id="WP_218142873.1">
    <property type="nucleotide sequence ID" value="NZ_FNZA01000009.1"/>
</dbReference>
<dbReference type="InterPro" id="IPR011330">
    <property type="entry name" value="Glyco_hydro/deAcase_b/a-brl"/>
</dbReference>
<sequence>MTRSSVNPALTALGYAPEDRVVIFHADDLGMTEATVSAYSELEGRSALTSVSVMLPCAWAPAAAQVVRARPGADVGVHLTLTSEWDACRWAPLSGPEPDLVDAEGYFHRRNEEARQAAPAAVARELRAQLERALAWGLDVTHLDTHMGAAAWPPFLPDLVALAAEYGVPPLYLRHGAAGWEALGFGPEEAQQAAQLGQALEARGFPLVDHLRMLPLDVGGDHAALTLELARELPPGITHFILHPASDTPELRAVARDWPARVANFEAFRSPELRGELEALGIRLSGYRPLRDLFRRRLRERAGSGQG</sequence>
<dbReference type="Pfam" id="PF04794">
    <property type="entry name" value="YdjC"/>
    <property type="match status" value="1"/>
</dbReference>
<comment type="cofactor">
    <cofactor evidence="1">
        <name>Mg(2+)</name>
        <dbReference type="ChEBI" id="CHEBI:18420"/>
    </cofactor>
</comment>